<protein>
    <recommendedName>
        <fullName evidence="5">Tetratricopeptide repeat protein 29</fullName>
    </recommendedName>
</protein>
<comment type="subcellular location">
    <subcellularLocation>
        <location evidence="1">Cytoplasm</location>
    </subcellularLocation>
</comment>
<dbReference type="AlphaFoldDB" id="A0ABD2QIZ1"/>
<sequence length="219" mass="25495">MVGRFEEANAACLEMYELAKGRRWVSLKMGEDMELLACRRLIDNYLTEMDKRPAEEIAQRLLLARKAVKVGLLSKNYELQVYVNNYVSPIMEQCGSLQDVLEVSYASVASLLQFNRSFFHVCHEMNDPARLRNICVLLQRLYDRADKSQECIKYLHKFAQVAEMKEDWVSLSVAYQLLGIAFDRCGDYENSLKWNRKAYDMPKYFIVSSLLASSKCRQR</sequence>
<accession>A0ABD2QIZ1</accession>
<gene>
    <name evidence="7" type="primary">TTC29_2</name>
    <name evidence="7" type="ORF">Ciccas_001839</name>
</gene>
<keyword evidence="8" id="KW-1185">Reference proteome</keyword>
<evidence type="ECO:0000256" key="5">
    <source>
        <dbReference type="ARBA" id="ARBA00040665"/>
    </source>
</evidence>
<dbReference type="EMBL" id="JBJKFK010000131">
    <property type="protein sequence ID" value="KAL3319501.1"/>
    <property type="molecule type" value="Genomic_DNA"/>
</dbReference>
<keyword evidence="4" id="KW-0802">TPR repeat</keyword>
<dbReference type="Proteomes" id="UP001626550">
    <property type="component" value="Unassembled WGS sequence"/>
</dbReference>
<dbReference type="PANTHER" id="PTHR46630:SF1">
    <property type="entry name" value="TETRATRICOPEPTIDE REPEAT PROTEIN 29"/>
    <property type="match status" value="1"/>
</dbReference>
<comment type="function">
    <text evidence="6">Axonemal protein which is implicated in axonemal and/or peri-axonemal structure assembly and regulates flagellum assembly and beating and therefore sperm motility.</text>
</comment>
<keyword evidence="3" id="KW-0677">Repeat</keyword>
<dbReference type="InterPro" id="IPR011990">
    <property type="entry name" value="TPR-like_helical_dom_sf"/>
</dbReference>
<comment type="caution">
    <text evidence="7">The sequence shown here is derived from an EMBL/GenBank/DDBJ whole genome shotgun (WGS) entry which is preliminary data.</text>
</comment>
<evidence type="ECO:0000313" key="8">
    <source>
        <dbReference type="Proteomes" id="UP001626550"/>
    </source>
</evidence>
<evidence type="ECO:0000256" key="2">
    <source>
        <dbReference type="ARBA" id="ARBA00022490"/>
    </source>
</evidence>
<dbReference type="PANTHER" id="PTHR46630">
    <property type="entry name" value="TETRATRICOPEPTIDE REPEAT PROTEIN 29"/>
    <property type="match status" value="1"/>
</dbReference>
<keyword evidence="2" id="KW-0963">Cytoplasm</keyword>
<evidence type="ECO:0000256" key="3">
    <source>
        <dbReference type="ARBA" id="ARBA00022737"/>
    </source>
</evidence>
<dbReference type="GO" id="GO:0005737">
    <property type="term" value="C:cytoplasm"/>
    <property type="evidence" value="ECO:0007669"/>
    <property type="project" value="UniProtKB-SubCell"/>
</dbReference>
<dbReference type="Gene3D" id="1.25.40.10">
    <property type="entry name" value="Tetratricopeptide repeat domain"/>
    <property type="match status" value="1"/>
</dbReference>
<name>A0ABD2QIZ1_9PLAT</name>
<evidence type="ECO:0000256" key="6">
    <source>
        <dbReference type="ARBA" id="ARBA00044739"/>
    </source>
</evidence>
<evidence type="ECO:0000256" key="4">
    <source>
        <dbReference type="ARBA" id="ARBA00022803"/>
    </source>
</evidence>
<dbReference type="SUPFAM" id="SSF48452">
    <property type="entry name" value="TPR-like"/>
    <property type="match status" value="1"/>
</dbReference>
<evidence type="ECO:0000256" key="1">
    <source>
        <dbReference type="ARBA" id="ARBA00004496"/>
    </source>
</evidence>
<reference evidence="7 8" key="1">
    <citation type="submission" date="2024-11" db="EMBL/GenBank/DDBJ databases">
        <title>Adaptive evolution of stress response genes in parasites aligns with host niche diversity.</title>
        <authorList>
            <person name="Hahn C."/>
            <person name="Resl P."/>
        </authorList>
    </citation>
    <scope>NUCLEOTIDE SEQUENCE [LARGE SCALE GENOMIC DNA]</scope>
    <source>
        <strain evidence="7">EGGRZ-B1_66</strain>
        <tissue evidence="7">Body</tissue>
    </source>
</reference>
<evidence type="ECO:0000313" key="7">
    <source>
        <dbReference type="EMBL" id="KAL3319501.1"/>
    </source>
</evidence>
<dbReference type="InterPro" id="IPR051476">
    <property type="entry name" value="Bac_ResReg_Asp_Phosphatase"/>
</dbReference>
<organism evidence="7 8">
    <name type="scientific">Cichlidogyrus casuarinus</name>
    <dbReference type="NCBI Taxonomy" id="1844966"/>
    <lineage>
        <taxon>Eukaryota</taxon>
        <taxon>Metazoa</taxon>
        <taxon>Spiralia</taxon>
        <taxon>Lophotrochozoa</taxon>
        <taxon>Platyhelminthes</taxon>
        <taxon>Monogenea</taxon>
        <taxon>Monopisthocotylea</taxon>
        <taxon>Dactylogyridea</taxon>
        <taxon>Ancyrocephalidae</taxon>
        <taxon>Cichlidogyrus</taxon>
    </lineage>
</organism>
<proteinExistence type="predicted"/>